<reference evidence="3" key="1">
    <citation type="submission" date="2025-08" db="UniProtKB">
        <authorList>
            <consortium name="RefSeq"/>
        </authorList>
    </citation>
    <scope>IDENTIFICATION</scope>
    <source>
        <tissue evidence="3">Whole Larva</tissue>
    </source>
</reference>
<dbReference type="InterPro" id="IPR006170">
    <property type="entry name" value="PBP/GOBP"/>
</dbReference>
<proteinExistence type="predicted"/>
<dbReference type="GeneID" id="108567400"/>
<dbReference type="Proteomes" id="UP000695000">
    <property type="component" value="Unplaced"/>
</dbReference>
<evidence type="ECO:0000313" key="2">
    <source>
        <dbReference type="Proteomes" id="UP000695000"/>
    </source>
</evidence>
<accession>A0ABM1N920</accession>
<keyword evidence="2" id="KW-1185">Reference proteome</keyword>
<dbReference type="SUPFAM" id="SSF47565">
    <property type="entry name" value="Insect pheromone/odorant-binding proteins"/>
    <property type="match status" value="1"/>
</dbReference>
<dbReference type="PANTHER" id="PTHR21364">
    <property type="entry name" value="GENERAL ODORANT-BINDING PROTEIN 19A"/>
    <property type="match status" value="1"/>
</dbReference>
<dbReference type="RefSeq" id="XP_017783320.1">
    <property type="nucleotide sequence ID" value="XM_017927831.1"/>
</dbReference>
<sequence>MSNVAVFFILAFATTGIYCSDTNVPPVFQDIAKSLRASCLTETGANEDVVNAVFKGEFSTDKQMWCYFKCILEKMGRLNGDTINFKLYIDGFPDDIRDIYAPSVIHCKDAPVGADMCETVFLFNKCLYEYDPKVFFIF</sequence>
<name>A0ABM1N920_NICVS</name>
<feature type="signal peptide" evidence="1">
    <location>
        <begin position="1"/>
        <end position="19"/>
    </location>
</feature>
<dbReference type="SMART" id="SM00708">
    <property type="entry name" value="PhBP"/>
    <property type="match status" value="1"/>
</dbReference>
<gene>
    <name evidence="3" type="primary">LOC108567400</name>
</gene>
<keyword evidence="1" id="KW-0732">Signal</keyword>
<dbReference type="InterPro" id="IPR036728">
    <property type="entry name" value="PBP_GOBP_sf"/>
</dbReference>
<dbReference type="CDD" id="cd23992">
    <property type="entry name" value="PBP_GOBP"/>
    <property type="match status" value="1"/>
</dbReference>
<organism evidence="2 3">
    <name type="scientific">Nicrophorus vespilloides</name>
    <name type="common">Boreal carrion beetle</name>
    <dbReference type="NCBI Taxonomy" id="110193"/>
    <lineage>
        <taxon>Eukaryota</taxon>
        <taxon>Metazoa</taxon>
        <taxon>Ecdysozoa</taxon>
        <taxon>Arthropoda</taxon>
        <taxon>Hexapoda</taxon>
        <taxon>Insecta</taxon>
        <taxon>Pterygota</taxon>
        <taxon>Neoptera</taxon>
        <taxon>Endopterygota</taxon>
        <taxon>Coleoptera</taxon>
        <taxon>Polyphaga</taxon>
        <taxon>Staphyliniformia</taxon>
        <taxon>Silphidae</taxon>
        <taxon>Nicrophorinae</taxon>
        <taxon>Nicrophorus</taxon>
    </lineage>
</organism>
<protein>
    <submittedName>
        <fullName evidence="3">Uncharacterized protein LOC108567400</fullName>
    </submittedName>
</protein>
<evidence type="ECO:0000313" key="3">
    <source>
        <dbReference type="RefSeq" id="XP_017783320.1"/>
    </source>
</evidence>
<dbReference type="Pfam" id="PF01395">
    <property type="entry name" value="PBP_GOBP"/>
    <property type="match status" value="1"/>
</dbReference>
<feature type="chain" id="PRO_5046691219" evidence="1">
    <location>
        <begin position="20"/>
        <end position="138"/>
    </location>
</feature>
<dbReference type="Gene3D" id="1.10.238.20">
    <property type="entry name" value="Pheromone/general odorant binding protein domain"/>
    <property type="match status" value="1"/>
</dbReference>
<dbReference type="PANTHER" id="PTHR21364:SF2">
    <property type="entry name" value="GENERAL ODORANT-BINDING PROTEIN 19A"/>
    <property type="match status" value="1"/>
</dbReference>
<evidence type="ECO:0000256" key="1">
    <source>
        <dbReference type="SAM" id="SignalP"/>
    </source>
</evidence>